<sequence length="112" mass="12930">MSQCQQHFRLLPVSSRPPVAWHRALAAPRRCHFREKLPLRPRRTAFRHHWRSGGPESRFLKSARQAQARLIIAQRPARHGSALPVPLKQRHACQKHNHEAHIDPRGTAGLFP</sequence>
<dbReference type="EMBL" id="CP010537">
    <property type="protein sequence ID" value="AJG24775.1"/>
    <property type="molecule type" value="Genomic_DNA"/>
</dbReference>
<reference evidence="1 2" key="1">
    <citation type="journal article" date="2015" name="Genome Announc.">
        <title>Complete Genome Sequence of Cupriavidus basilensis 4G11, Isolated from the Oak Ridge Field Research Center Site.</title>
        <authorList>
            <person name="Ray J."/>
            <person name="Waters R.J."/>
            <person name="Skerker J.M."/>
            <person name="Kuehl J.V."/>
            <person name="Price M.N."/>
            <person name="Huang J."/>
            <person name="Chakraborty R."/>
            <person name="Arkin A.P."/>
            <person name="Deutschbauer A."/>
        </authorList>
    </citation>
    <scope>NUCLEOTIDE SEQUENCE [LARGE SCALE GENOMIC DNA]</scope>
    <source>
        <strain evidence="1">4G11</strain>
    </source>
</reference>
<keyword evidence="2" id="KW-1185">Reference proteome</keyword>
<gene>
    <name evidence="1" type="ORF">RR42_s3194</name>
</gene>
<dbReference type="Proteomes" id="UP000031843">
    <property type="component" value="Chromosome secondary"/>
</dbReference>
<name>A0A0C4YQN6_9BURK</name>
<protein>
    <submittedName>
        <fullName evidence="1">Uncharacterized protein</fullName>
    </submittedName>
</protein>
<dbReference type="KEGG" id="cbw:RR42_s3194"/>
<dbReference type="STRING" id="68895.RR42_s3194"/>
<evidence type="ECO:0000313" key="2">
    <source>
        <dbReference type="Proteomes" id="UP000031843"/>
    </source>
</evidence>
<evidence type="ECO:0000313" key="1">
    <source>
        <dbReference type="EMBL" id="AJG24775.1"/>
    </source>
</evidence>
<proteinExistence type="predicted"/>
<organism evidence="1 2">
    <name type="scientific">Cupriavidus basilensis</name>
    <dbReference type="NCBI Taxonomy" id="68895"/>
    <lineage>
        <taxon>Bacteria</taxon>
        <taxon>Pseudomonadati</taxon>
        <taxon>Pseudomonadota</taxon>
        <taxon>Betaproteobacteria</taxon>
        <taxon>Burkholderiales</taxon>
        <taxon>Burkholderiaceae</taxon>
        <taxon>Cupriavidus</taxon>
    </lineage>
</organism>
<accession>A0A0C4YQN6</accession>
<dbReference type="AlphaFoldDB" id="A0A0C4YQN6"/>